<evidence type="ECO:0000256" key="5">
    <source>
        <dbReference type="ARBA" id="ARBA00022741"/>
    </source>
</evidence>
<sequence length="611" mass="69044">MAKNRNTISIENISFKDRLTSLKNLPDFFKLVWKSSPSKTSISFILRLLRSAMPVALLYVGKLIIDEVVSLNSHIGNGDLQKLWELVALEFALAIVTDGLNRMINLTDSLLGDLFSNYTSMRIMQHAATLDLDQFEDSVFYDKLERARQQTVGRTVLLSQVMSQIQDFISIAFLLTGLIAFNPWLILLLLLSIVPSFLGESYFNSKNYALSRSQTPERRELDYLRYLGASDETAKEVKIFGLSDFVIGRFKMLSDQFYADNSKLAIRRSGWGTFFSVLGTLGYYAAYGFIIYNTVIGKSTVGSLTFLAGSFRQLSSLMETMLSRFTIVSQGAIYLNDFIDFFEIKPKITKPENAIPFPNPIQTGFVFENVGFQYHNSTRWANRNLSFELRPGEKLALVGENGAGKTTLVKLLARLYDPTEGRILLDGKDLKSYDLDDLRHNLGIIFQDYIRYQMTFYQNIAVGNIKEIDNQQLVKKAAEESLADQLAAKLPGAYQQWLGRKFNDGIELSGGEWQKVALARAYMKEAQVLILDEPTAALDARAEYEVFQRFAELTKGKSAVLISHRFSTARLADRILVLDQGTLLESGTHAELLEQEGRYAELFNLQAKGYQ</sequence>
<dbReference type="InterPro" id="IPR017871">
    <property type="entry name" value="ABC_transporter-like_CS"/>
</dbReference>
<dbReference type="InterPro" id="IPR036640">
    <property type="entry name" value="ABC1_TM_sf"/>
</dbReference>
<evidence type="ECO:0000313" key="15">
    <source>
        <dbReference type="Proteomes" id="UP000622648"/>
    </source>
</evidence>
<evidence type="ECO:0000259" key="11">
    <source>
        <dbReference type="PROSITE" id="PS50929"/>
    </source>
</evidence>
<evidence type="ECO:0000259" key="10">
    <source>
        <dbReference type="PROSITE" id="PS50893"/>
    </source>
</evidence>
<dbReference type="EMBL" id="BMJO01000001">
    <property type="protein sequence ID" value="GGE39697.1"/>
    <property type="molecule type" value="Genomic_DNA"/>
</dbReference>
<evidence type="ECO:0000256" key="1">
    <source>
        <dbReference type="ARBA" id="ARBA00004651"/>
    </source>
</evidence>
<evidence type="ECO:0000313" key="12">
    <source>
        <dbReference type="EMBL" id="GGE39697.1"/>
    </source>
</evidence>
<dbReference type="Proteomes" id="UP000622648">
    <property type="component" value="Unassembled WGS sequence"/>
</dbReference>
<organism evidence="13 14">
    <name type="scientific">Pedobacter psychrotolerans</name>
    <dbReference type="NCBI Taxonomy" id="1843235"/>
    <lineage>
        <taxon>Bacteria</taxon>
        <taxon>Pseudomonadati</taxon>
        <taxon>Bacteroidota</taxon>
        <taxon>Sphingobacteriia</taxon>
        <taxon>Sphingobacteriales</taxon>
        <taxon>Sphingobacteriaceae</taxon>
        <taxon>Pedobacter</taxon>
    </lineage>
</organism>
<dbReference type="SMART" id="SM00382">
    <property type="entry name" value="AAA"/>
    <property type="match status" value="1"/>
</dbReference>
<dbReference type="FunFam" id="3.40.50.300:FF:000221">
    <property type="entry name" value="Multidrug ABC transporter ATP-binding protein"/>
    <property type="match status" value="1"/>
</dbReference>
<evidence type="ECO:0000256" key="7">
    <source>
        <dbReference type="ARBA" id="ARBA00022989"/>
    </source>
</evidence>
<dbReference type="RefSeq" id="WP_132535069.1">
    <property type="nucleotide sequence ID" value="NZ_BMJO01000001.1"/>
</dbReference>
<feature type="transmembrane region" description="Helical" evidence="9">
    <location>
        <begin position="168"/>
        <end position="198"/>
    </location>
</feature>
<dbReference type="PROSITE" id="PS50929">
    <property type="entry name" value="ABC_TM1F"/>
    <property type="match status" value="1"/>
</dbReference>
<evidence type="ECO:0000256" key="6">
    <source>
        <dbReference type="ARBA" id="ARBA00022840"/>
    </source>
</evidence>
<name>A0A4R2H689_9SPHI</name>
<dbReference type="AlphaFoldDB" id="A0A4R2H689"/>
<reference evidence="12" key="1">
    <citation type="journal article" date="2014" name="Int. J. Syst. Evol. Microbiol.">
        <title>Complete genome of a new Firmicutes species belonging to the dominant human colonic microbiota ('Ruminococcus bicirculans') reveals two chromosomes and a selective capacity to utilize plant glucans.</title>
        <authorList>
            <consortium name="NISC Comparative Sequencing Program"/>
            <person name="Wegmann U."/>
            <person name="Louis P."/>
            <person name="Goesmann A."/>
            <person name="Henrissat B."/>
            <person name="Duncan S.H."/>
            <person name="Flint H.J."/>
        </authorList>
    </citation>
    <scope>NUCLEOTIDE SEQUENCE</scope>
    <source>
        <strain evidence="12">CGMCC 1.15644</strain>
    </source>
</reference>
<comment type="subcellular location">
    <subcellularLocation>
        <location evidence="1">Cell membrane</location>
        <topology evidence="1">Multi-pass membrane protein</topology>
    </subcellularLocation>
</comment>
<dbReference type="EMBL" id="SLWO01000007">
    <property type="protein sequence ID" value="TCO21590.1"/>
    <property type="molecule type" value="Genomic_DNA"/>
</dbReference>
<dbReference type="PANTHER" id="PTHR43394">
    <property type="entry name" value="ATP-DEPENDENT PERMEASE MDL1, MITOCHONDRIAL"/>
    <property type="match status" value="1"/>
</dbReference>
<evidence type="ECO:0000256" key="8">
    <source>
        <dbReference type="ARBA" id="ARBA00023136"/>
    </source>
</evidence>
<dbReference type="GO" id="GO:0005524">
    <property type="term" value="F:ATP binding"/>
    <property type="evidence" value="ECO:0007669"/>
    <property type="project" value="UniProtKB-KW"/>
</dbReference>
<accession>A0A4R2H689</accession>
<keyword evidence="5" id="KW-0547">Nucleotide-binding</keyword>
<gene>
    <name evidence="12" type="primary">msbA</name>
    <name evidence="13" type="ORF">EV200_107186</name>
    <name evidence="12" type="ORF">GCM10011413_01760</name>
</gene>
<dbReference type="Gene3D" id="1.20.1560.10">
    <property type="entry name" value="ABC transporter type 1, transmembrane domain"/>
    <property type="match status" value="1"/>
</dbReference>
<feature type="transmembrane region" description="Helical" evidence="9">
    <location>
        <begin position="271"/>
        <end position="292"/>
    </location>
</feature>
<feature type="domain" description="ABC transporter" evidence="10">
    <location>
        <begin position="365"/>
        <end position="605"/>
    </location>
</feature>
<evidence type="ECO:0000313" key="13">
    <source>
        <dbReference type="EMBL" id="TCO21590.1"/>
    </source>
</evidence>
<keyword evidence="15" id="KW-1185">Reference proteome</keyword>
<dbReference type="SUPFAM" id="SSF90123">
    <property type="entry name" value="ABC transporter transmembrane region"/>
    <property type="match status" value="1"/>
</dbReference>
<protein>
    <submittedName>
        <fullName evidence="12">ABC transporter ATP-binding protein</fullName>
    </submittedName>
    <submittedName>
        <fullName evidence="13">ATP-binding cassette subfamily B protein</fullName>
    </submittedName>
</protein>
<dbReference type="InterPro" id="IPR027417">
    <property type="entry name" value="P-loop_NTPase"/>
</dbReference>
<keyword evidence="4 9" id="KW-0812">Transmembrane</keyword>
<evidence type="ECO:0000256" key="4">
    <source>
        <dbReference type="ARBA" id="ARBA00022692"/>
    </source>
</evidence>
<dbReference type="InterPro" id="IPR011527">
    <property type="entry name" value="ABC1_TM_dom"/>
</dbReference>
<evidence type="ECO:0000256" key="2">
    <source>
        <dbReference type="ARBA" id="ARBA00022448"/>
    </source>
</evidence>
<dbReference type="Gene3D" id="3.40.50.300">
    <property type="entry name" value="P-loop containing nucleotide triphosphate hydrolases"/>
    <property type="match status" value="1"/>
</dbReference>
<dbReference type="Proteomes" id="UP000295684">
    <property type="component" value="Unassembled WGS sequence"/>
</dbReference>
<comment type="caution">
    <text evidence="13">The sequence shown here is derived from an EMBL/GenBank/DDBJ whole genome shotgun (WGS) entry which is preliminary data.</text>
</comment>
<dbReference type="PROSITE" id="PS00211">
    <property type="entry name" value="ABC_TRANSPORTER_1"/>
    <property type="match status" value="1"/>
</dbReference>
<dbReference type="SUPFAM" id="SSF52540">
    <property type="entry name" value="P-loop containing nucleoside triphosphate hydrolases"/>
    <property type="match status" value="1"/>
</dbReference>
<dbReference type="GO" id="GO:0016887">
    <property type="term" value="F:ATP hydrolysis activity"/>
    <property type="evidence" value="ECO:0007669"/>
    <property type="project" value="InterPro"/>
</dbReference>
<keyword evidence="2" id="KW-0813">Transport</keyword>
<keyword evidence="8 9" id="KW-0472">Membrane</keyword>
<reference evidence="15" key="2">
    <citation type="journal article" date="2019" name="Int. J. Syst. Evol. Microbiol.">
        <title>The Global Catalogue of Microorganisms (GCM) 10K type strain sequencing project: providing services to taxonomists for standard genome sequencing and annotation.</title>
        <authorList>
            <consortium name="The Broad Institute Genomics Platform"/>
            <consortium name="The Broad Institute Genome Sequencing Center for Infectious Disease"/>
            <person name="Wu L."/>
            <person name="Ma J."/>
        </authorList>
    </citation>
    <scope>NUCLEOTIDE SEQUENCE [LARGE SCALE GENOMIC DNA]</scope>
    <source>
        <strain evidence="15">CGMCC 1.15644</strain>
    </source>
</reference>
<dbReference type="PANTHER" id="PTHR43394:SF1">
    <property type="entry name" value="ATP-BINDING CASSETTE SUB-FAMILY B MEMBER 10, MITOCHONDRIAL"/>
    <property type="match status" value="1"/>
</dbReference>
<dbReference type="InterPro" id="IPR003593">
    <property type="entry name" value="AAA+_ATPase"/>
</dbReference>
<dbReference type="Pfam" id="PF00005">
    <property type="entry name" value="ABC_tran"/>
    <property type="match status" value="1"/>
</dbReference>
<reference evidence="13 14" key="3">
    <citation type="submission" date="2019-03" db="EMBL/GenBank/DDBJ databases">
        <title>Genomic Encyclopedia of Type Strains, Phase IV (KMG-IV): sequencing the most valuable type-strain genomes for metagenomic binning, comparative biology and taxonomic classification.</title>
        <authorList>
            <person name="Goeker M."/>
        </authorList>
    </citation>
    <scope>NUCLEOTIDE SEQUENCE [LARGE SCALE GENOMIC DNA]</scope>
    <source>
        <strain evidence="13 14">DSM 103236</strain>
    </source>
</reference>
<keyword evidence="7 9" id="KW-1133">Transmembrane helix</keyword>
<dbReference type="InterPro" id="IPR003439">
    <property type="entry name" value="ABC_transporter-like_ATP-bd"/>
</dbReference>
<dbReference type="OrthoDB" id="9760358at2"/>
<feature type="domain" description="ABC transmembrane type-1" evidence="11">
    <location>
        <begin position="42"/>
        <end position="330"/>
    </location>
</feature>
<dbReference type="InterPro" id="IPR039421">
    <property type="entry name" value="Type_1_exporter"/>
</dbReference>
<keyword evidence="6 13" id="KW-0067">ATP-binding</keyword>
<keyword evidence="3" id="KW-1003">Cell membrane</keyword>
<dbReference type="GO" id="GO:0015421">
    <property type="term" value="F:ABC-type oligopeptide transporter activity"/>
    <property type="evidence" value="ECO:0007669"/>
    <property type="project" value="TreeGrafter"/>
</dbReference>
<evidence type="ECO:0000256" key="3">
    <source>
        <dbReference type="ARBA" id="ARBA00022475"/>
    </source>
</evidence>
<evidence type="ECO:0000313" key="14">
    <source>
        <dbReference type="Proteomes" id="UP000295684"/>
    </source>
</evidence>
<proteinExistence type="predicted"/>
<dbReference type="GO" id="GO:0005886">
    <property type="term" value="C:plasma membrane"/>
    <property type="evidence" value="ECO:0007669"/>
    <property type="project" value="UniProtKB-SubCell"/>
</dbReference>
<dbReference type="PROSITE" id="PS50893">
    <property type="entry name" value="ABC_TRANSPORTER_2"/>
    <property type="match status" value="1"/>
</dbReference>
<reference evidence="12" key="4">
    <citation type="submission" date="2024-05" db="EMBL/GenBank/DDBJ databases">
        <authorList>
            <person name="Sun Q."/>
            <person name="Zhou Y."/>
        </authorList>
    </citation>
    <scope>NUCLEOTIDE SEQUENCE</scope>
    <source>
        <strain evidence="12">CGMCC 1.15644</strain>
    </source>
</reference>
<evidence type="ECO:0000256" key="9">
    <source>
        <dbReference type="SAM" id="Phobius"/>
    </source>
</evidence>